<dbReference type="EMBL" id="JAGFNK010000212">
    <property type="protein sequence ID" value="KAI9458271.1"/>
    <property type="molecule type" value="Genomic_DNA"/>
</dbReference>
<evidence type="ECO:0000313" key="1">
    <source>
        <dbReference type="EMBL" id="KAI9458271.1"/>
    </source>
</evidence>
<evidence type="ECO:0000313" key="2">
    <source>
        <dbReference type="Proteomes" id="UP001207468"/>
    </source>
</evidence>
<dbReference type="Proteomes" id="UP001207468">
    <property type="component" value="Unassembled WGS sequence"/>
</dbReference>
<accession>A0ACC0U1R8</accession>
<proteinExistence type="predicted"/>
<sequence>MDLLLASDESRVLIIYTGGTIGMLVGEHGYVPEPYFLTETLHSQARFHDPLQDSLFSHSGSVEGFRQWSSSGRTSPSNADSTPSPVATRLPPAVDPAHIPPRSAMTAHFPQVTAQPRSIKISDDVYESRMPALITPPSVVHGGIGKRIRYAVLEWNPLMDSSNIEIDDWIRIATEIEMNYTLFDAFVILHGTDTMAYTSSALSFLLEDLGKTVIVTGAQIPLSQLRNDAVDNLLSALIIAGHYIIPECCLFFNHTLFRGNRVSKSSSMDFNAFTSPNFPPLVNVGIDIVVNWNDVIRQKNLRRFTAHKTALRLFPGITVATVQAFLAPPVRGVVLETFGAGNAPHRKDLMSALCEACERGVVIVAITQCAKGSVSDAYATGRKLLSVGVVPGGDMTPECALTKLSYLLSKTELSTEQVRSLLGAPLRGELTRSPRAAPAYATDVNLETISDTLSHVVRLTARTRHATPAIVVSDVQGESSDAGAPWAWTAAEAATAQSALLSWLVHLSAATNDVGALSHCLSAEADELGEDHHTIAGGILNWINPASGRSPLHVAAMNGSAQCVHALLEAGSLVHLRDSLGHTALYYAARQGHDEIVSTLVSTGANLSGADLEGFAPLAVKMALLREDSAALKIWEKAGIPTPDSSNPRKAGS</sequence>
<comment type="caution">
    <text evidence="1">The sequence shown here is derived from an EMBL/GenBank/DDBJ whole genome shotgun (WGS) entry which is preliminary data.</text>
</comment>
<gene>
    <name evidence="1" type="ORF">F5148DRAFT_1276924</name>
</gene>
<reference evidence="1" key="1">
    <citation type="submission" date="2021-03" db="EMBL/GenBank/DDBJ databases">
        <title>Evolutionary priming and transition to the ectomycorrhizal habit in an iconic lineage of mushroom-forming fungi: is preadaptation a requirement?</title>
        <authorList>
            <consortium name="DOE Joint Genome Institute"/>
            <person name="Looney B.P."/>
            <person name="Miyauchi S."/>
            <person name="Morin E."/>
            <person name="Drula E."/>
            <person name="Courty P.E."/>
            <person name="Chicoki N."/>
            <person name="Fauchery L."/>
            <person name="Kohler A."/>
            <person name="Kuo A."/>
            <person name="LaButti K."/>
            <person name="Pangilinan J."/>
            <person name="Lipzen A."/>
            <person name="Riley R."/>
            <person name="Andreopoulos W."/>
            <person name="He G."/>
            <person name="Johnson J."/>
            <person name="Barry K.W."/>
            <person name="Grigoriev I.V."/>
            <person name="Nagy L."/>
            <person name="Hibbett D."/>
            <person name="Henrissat B."/>
            <person name="Matheny P.B."/>
            <person name="Labbe J."/>
            <person name="Martin A.F."/>
        </authorList>
    </citation>
    <scope>NUCLEOTIDE SEQUENCE</scope>
    <source>
        <strain evidence="1">BPL698</strain>
    </source>
</reference>
<name>A0ACC0U1R8_9AGAM</name>
<protein>
    <submittedName>
        <fullName evidence="1">L-asparaginase</fullName>
    </submittedName>
</protein>
<keyword evidence="2" id="KW-1185">Reference proteome</keyword>
<organism evidence="1 2">
    <name type="scientific">Russula earlei</name>
    <dbReference type="NCBI Taxonomy" id="71964"/>
    <lineage>
        <taxon>Eukaryota</taxon>
        <taxon>Fungi</taxon>
        <taxon>Dikarya</taxon>
        <taxon>Basidiomycota</taxon>
        <taxon>Agaricomycotina</taxon>
        <taxon>Agaricomycetes</taxon>
        <taxon>Russulales</taxon>
        <taxon>Russulaceae</taxon>
        <taxon>Russula</taxon>
    </lineage>
</organism>